<sequence>MRVTATSLFVVFLSSAFASPLSVERDNDDLDHKYNIFEDSSRRYDGAICQNDITVRKFPHLNVPNGKSGCVRYFQGIDMTGVVTEVDLYAKDGIHSACDCIAACLERPLSCTNWVYKHTFVPSKDNGKRSCTLYSSPNLPTNVTLDYNLDKSSGFSLLQPANNPQAGGGAPLTFLDANGQKADPYGVSGFTTQDQNNKQYC</sequence>
<dbReference type="InParanoid" id="A0A0C3CE81"/>
<keyword evidence="3" id="KW-1185">Reference proteome</keyword>
<organism evidence="2 3">
    <name type="scientific">Oidiodendron maius (strain Zn)</name>
    <dbReference type="NCBI Taxonomy" id="913774"/>
    <lineage>
        <taxon>Eukaryota</taxon>
        <taxon>Fungi</taxon>
        <taxon>Dikarya</taxon>
        <taxon>Ascomycota</taxon>
        <taxon>Pezizomycotina</taxon>
        <taxon>Leotiomycetes</taxon>
        <taxon>Leotiomycetes incertae sedis</taxon>
        <taxon>Myxotrichaceae</taxon>
        <taxon>Oidiodendron</taxon>
    </lineage>
</organism>
<protein>
    <recommendedName>
        <fullName evidence="4">Apple domain-containing protein</fullName>
    </recommendedName>
</protein>
<feature type="signal peptide" evidence="1">
    <location>
        <begin position="1"/>
        <end position="18"/>
    </location>
</feature>
<gene>
    <name evidence="2" type="ORF">OIDMADRAFT_32236</name>
</gene>
<name>A0A0C3CE81_OIDMZ</name>
<evidence type="ECO:0000256" key="1">
    <source>
        <dbReference type="SAM" id="SignalP"/>
    </source>
</evidence>
<dbReference type="OrthoDB" id="3899536at2759"/>
<dbReference type="HOGENOM" id="CLU_119621_0_0_1"/>
<reference evidence="3" key="2">
    <citation type="submission" date="2015-01" db="EMBL/GenBank/DDBJ databases">
        <title>Evolutionary Origins and Diversification of the Mycorrhizal Mutualists.</title>
        <authorList>
            <consortium name="DOE Joint Genome Institute"/>
            <consortium name="Mycorrhizal Genomics Consortium"/>
            <person name="Kohler A."/>
            <person name="Kuo A."/>
            <person name="Nagy L.G."/>
            <person name="Floudas D."/>
            <person name="Copeland A."/>
            <person name="Barry K.W."/>
            <person name="Cichocki N."/>
            <person name="Veneault-Fourrey C."/>
            <person name="LaButti K."/>
            <person name="Lindquist E.A."/>
            <person name="Lipzen A."/>
            <person name="Lundell T."/>
            <person name="Morin E."/>
            <person name="Murat C."/>
            <person name="Riley R."/>
            <person name="Ohm R."/>
            <person name="Sun H."/>
            <person name="Tunlid A."/>
            <person name="Henrissat B."/>
            <person name="Grigoriev I.V."/>
            <person name="Hibbett D.S."/>
            <person name="Martin F."/>
        </authorList>
    </citation>
    <scope>NUCLEOTIDE SEQUENCE [LARGE SCALE GENOMIC DNA]</scope>
    <source>
        <strain evidence="3">Zn</strain>
    </source>
</reference>
<accession>A0A0C3CE81</accession>
<keyword evidence="1" id="KW-0732">Signal</keyword>
<evidence type="ECO:0000313" key="3">
    <source>
        <dbReference type="Proteomes" id="UP000054321"/>
    </source>
</evidence>
<dbReference type="Proteomes" id="UP000054321">
    <property type="component" value="Unassembled WGS sequence"/>
</dbReference>
<reference evidence="2 3" key="1">
    <citation type="submission" date="2014-04" db="EMBL/GenBank/DDBJ databases">
        <authorList>
            <consortium name="DOE Joint Genome Institute"/>
            <person name="Kuo A."/>
            <person name="Martino E."/>
            <person name="Perotto S."/>
            <person name="Kohler A."/>
            <person name="Nagy L.G."/>
            <person name="Floudas D."/>
            <person name="Copeland A."/>
            <person name="Barry K.W."/>
            <person name="Cichocki N."/>
            <person name="Veneault-Fourrey C."/>
            <person name="LaButti K."/>
            <person name="Lindquist E.A."/>
            <person name="Lipzen A."/>
            <person name="Lundell T."/>
            <person name="Morin E."/>
            <person name="Murat C."/>
            <person name="Sun H."/>
            <person name="Tunlid A."/>
            <person name="Henrissat B."/>
            <person name="Grigoriev I.V."/>
            <person name="Hibbett D.S."/>
            <person name="Martin F."/>
            <person name="Nordberg H.P."/>
            <person name="Cantor M.N."/>
            <person name="Hua S.X."/>
        </authorList>
    </citation>
    <scope>NUCLEOTIDE SEQUENCE [LARGE SCALE GENOMIC DNA]</scope>
    <source>
        <strain evidence="2 3">Zn</strain>
    </source>
</reference>
<proteinExistence type="predicted"/>
<evidence type="ECO:0008006" key="4">
    <source>
        <dbReference type="Google" id="ProtNLM"/>
    </source>
</evidence>
<dbReference type="AlphaFoldDB" id="A0A0C3CE81"/>
<evidence type="ECO:0000313" key="2">
    <source>
        <dbReference type="EMBL" id="KIM97208.1"/>
    </source>
</evidence>
<dbReference type="EMBL" id="KN832882">
    <property type="protein sequence ID" value="KIM97208.1"/>
    <property type="molecule type" value="Genomic_DNA"/>
</dbReference>
<feature type="chain" id="PRO_5002162656" description="Apple domain-containing protein" evidence="1">
    <location>
        <begin position="19"/>
        <end position="201"/>
    </location>
</feature>